<dbReference type="InterPro" id="IPR051693">
    <property type="entry name" value="UPF0046_metallophosphoest"/>
</dbReference>
<evidence type="ECO:0000313" key="2">
    <source>
        <dbReference type="Proteomes" id="UP000007148"/>
    </source>
</evidence>
<dbReference type="AlphaFoldDB" id="G4TYD8"/>
<dbReference type="Gene3D" id="3.60.21.10">
    <property type="match status" value="1"/>
</dbReference>
<dbReference type="Proteomes" id="UP000007148">
    <property type="component" value="Unassembled WGS sequence"/>
</dbReference>
<dbReference type="InParanoid" id="G4TYD8"/>
<keyword evidence="2" id="KW-1185">Reference proteome</keyword>
<dbReference type="OrthoDB" id="3053878at2759"/>
<comment type="caution">
    <text evidence="1">The sequence shown here is derived from an EMBL/GenBank/DDBJ whole genome shotgun (WGS) entry which is preliminary data.</text>
</comment>
<dbReference type="InterPro" id="IPR029052">
    <property type="entry name" value="Metallo-depent_PP-like"/>
</dbReference>
<organism evidence="1 2">
    <name type="scientific">Serendipita indica (strain DSM 11827)</name>
    <name type="common">Root endophyte fungus</name>
    <name type="synonym">Piriformospora indica</name>
    <dbReference type="NCBI Taxonomy" id="1109443"/>
    <lineage>
        <taxon>Eukaryota</taxon>
        <taxon>Fungi</taxon>
        <taxon>Dikarya</taxon>
        <taxon>Basidiomycota</taxon>
        <taxon>Agaricomycotina</taxon>
        <taxon>Agaricomycetes</taxon>
        <taxon>Sebacinales</taxon>
        <taxon>Serendipitaceae</taxon>
        <taxon>Serendipita</taxon>
    </lineage>
</organism>
<dbReference type="PANTHER" id="PTHR12905:SF0">
    <property type="entry name" value="CALCINEURIN-LIKE PHOSPHOESTERASE DOMAIN-CONTAINING PROTEIN"/>
    <property type="match status" value="1"/>
</dbReference>
<reference evidence="1 2" key="1">
    <citation type="journal article" date="2011" name="PLoS Pathog.">
        <title>Endophytic Life Strategies Decoded by Genome and Transcriptome Analyses of the Mutualistic Root Symbiont Piriformospora indica.</title>
        <authorList>
            <person name="Zuccaro A."/>
            <person name="Lahrmann U."/>
            <person name="Guldener U."/>
            <person name="Langen G."/>
            <person name="Pfiffi S."/>
            <person name="Biedenkopf D."/>
            <person name="Wong P."/>
            <person name="Samans B."/>
            <person name="Grimm C."/>
            <person name="Basiewicz M."/>
            <person name="Murat C."/>
            <person name="Martin F."/>
            <person name="Kogel K.H."/>
        </authorList>
    </citation>
    <scope>NUCLEOTIDE SEQUENCE [LARGE SCALE GENOMIC DNA]</scope>
    <source>
        <strain evidence="1 2">DSM 11827</strain>
    </source>
</reference>
<evidence type="ECO:0000313" key="1">
    <source>
        <dbReference type="EMBL" id="CCA76331.1"/>
    </source>
</evidence>
<dbReference type="PANTHER" id="PTHR12905">
    <property type="entry name" value="METALLOPHOSPHOESTERASE"/>
    <property type="match status" value="1"/>
</dbReference>
<accession>G4TYD8</accession>
<protein>
    <recommendedName>
        <fullName evidence="3">Calcineurin-like phosphoesterase domain-containing protein</fullName>
    </recommendedName>
</protein>
<dbReference type="EMBL" id="CAFZ01000701">
    <property type="protein sequence ID" value="CCA76331.1"/>
    <property type="molecule type" value="Genomic_DNA"/>
</dbReference>
<evidence type="ECO:0008006" key="3">
    <source>
        <dbReference type="Google" id="ProtNLM"/>
    </source>
</evidence>
<name>G4TYD8_SERID</name>
<dbReference type="HOGENOM" id="CLU_1917876_0_0_1"/>
<proteinExistence type="predicted"/>
<gene>
    <name evidence="1" type="ORF">PIIN_10326</name>
</gene>
<dbReference type="SUPFAM" id="SSF56300">
    <property type="entry name" value="Metallo-dependent phosphatases"/>
    <property type="match status" value="1"/>
</dbReference>
<sequence length="132" mass="14678">MTLAKTFYRLTHGPPSGILDETTPGARVGCRELWKKVQSVRPKIHVFGHIHEARGAVVKYWDEEDATGTPVTGDLGQRRFTVFVNAATYPTYKHREIQVTSSSLVAAYLTSGQSKGTEGYHYPAIIVDIRSE</sequence>